<feature type="transmembrane region" description="Helical" evidence="10">
    <location>
        <begin position="165"/>
        <end position="189"/>
    </location>
</feature>
<evidence type="ECO:0000256" key="10">
    <source>
        <dbReference type="SAM" id="Phobius"/>
    </source>
</evidence>
<dbReference type="InterPro" id="IPR050222">
    <property type="entry name" value="MATE_MdtK"/>
</dbReference>
<feature type="transmembrane region" description="Helical" evidence="10">
    <location>
        <begin position="17"/>
        <end position="34"/>
    </location>
</feature>
<keyword evidence="6 10" id="KW-1133">Transmembrane helix</keyword>
<feature type="transmembrane region" description="Helical" evidence="10">
    <location>
        <begin position="93"/>
        <end position="112"/>
    </location>
</feature>
<feature type="transmembrane region" description="Helical" evidence="10">
    <location>
        <begin position="359"/>
        <end position="382"/>
    </location>
</feature>
<name>A0AAP2CYG2_9GAMM</name>
<dbReference type="GO" id="GO:0015297">
    <property type="term" value="F:antiporter activity"/>
    <property type="evidence" value="ECO:0007669"/>
    <property type="project" value="UniProtKB-KW"/>
</dbReference>
<keyword evidence="8 10" id="KW-0472">Membrane</keyword>
<dbReference type="AlphaFoldDB" id="A0AAP2CYG2"/>
<dbReference type="EMBL" id="QESZ01000008">
    <property type="protein sequence ID" value="PWD74622.1"/>
    <property type="molecule type" value="Genomic_DNA"/>
</dbReference>
<evidence type="ECO:0000256" key="2">
    <source>
        <dbReference type="ARBA" id="ARBA00022448"/>
    </source>
</evidence>
<feature type="transmembrane region" description="Helical" evidence="10">
    <location>
        <begin position="195"/>
        <end position="219"/>
    </location>
</feature>
<comment type="subcellular location">
    <subcellularLocation>
        <location evidence="1">Cell inner membrane</location>
        <topology evidence="1">Multi-pass membrane protein</topology>
    </subcellularLocation>
</comment>
<dbReference type="Proteomes" id="UP000245055">
    <property type="component" value="Unassembled WGS sequence"/>
</dbReference>
<feature type="transmembrane region" description="Helical" evidence="10">
    <location>
        <begin position="319"/>
        <end position="339"/>
    </location>
</feature>
<dbReference type="GO" id="GO:0005886">
    <property type="term" value="C:plasma membrane"/>
    <property type="evidence" value="ECO:0007669"/>
    <property type="project" value="UniProtKB-SubCell"/>
</dbReference>
<dbReference type="PANTHER" id="PTHR43298">
    <property type="entry name" value="MULTIDRUG RESISTANCE PROTEIN NORM-RELATED"/>
    <property type="match status" value="1"/>
</dbReference>
<dbReference type="PIRSF" id="PIRSF006603">
    <property type="entry name" value="DinF"/>
    <property type="match status" value="1"/>
</dbReference>
<feature type="transmembrane region" description="Helical" evidence="10">
    <location>
        <begin position="54"/>
        <end position="81"/>
    </location>
</feature>
<gene>
    <name evidence="11" type="ORF">DF213_05025</name>
</gene>
<dbReference type="NCBIfam" id="TIGR00797">
    <property type="entry name" value="matE"/>
    <property type="match status" value="1"/>
</dbReference>
<dbReference type="CDD" id="cd13131">
    <property type="entry name" value="MATE_NorM_like"/>
    <property type="match status" value="1"/>
</dbReference>
<dbReference type="RefSeq" id="WP_024104720.1">
    <property type="nucleotide sequence ID" value="NZ_CP031560.1"/>
</dbReference>
<keyword evidence="2" id="KW-0813">Transport</keyword>
<reference evidence="11 12" key="1">
    <citation type="submission" date="2018-05" db="EMBL/GenBank/DDBJ databases">
        <title>Genomic diversity of pathogens causing Blackleg of Potato in Pakistan.</title>
        <authorList>
            <person name="Sarfraz S."/>
            <person name="Riaz K."/>
            <person name="Oulghazi S."/>
            <person name="Cigna J."/>
            <person name="Sahi S.T."/>
            <person name="Khan S.H."/>
            <person name="Hameed A."/>
            <person name="Faure D."/>
        </authorList>
    </citation>
    <scope>NUCLEOTIDE SEQUENCE [LARGE SCALE GENOMIC DNA]</scope>
    <source>
        <strain evidence="11 12">SS70</strain>
    </source>
</reference>
<feature type="transmembrane region" description="Helical" evidence="10">
    <location>
        <begin position="394"/>
        <end position="413"/>
    </location>
</feature>
<evidence type="ECO:0000256" key="1">
    <source>
        <dbReference type="ARBA" id="ARBA00004429"/>
    </source>
</evidence>
<feature type="transmembrane region" description="Helical" evidence="10">
    <location>
        <begin position="132"/>
        <end position="153"/>
    </location>
</feature>
<evidence type="ECO:0000313" key="11">
    <source>
        <dbReference type="EMBL" id="PWD74622.1"/>
    </source>
</evidence>
<dbReference type="GO" id="GO:0042910">
    <property type="term" value="F:xenobiotic transmembrane transporter activity"/>
    <property type="evidence" value="ECO:0007669"/>
    <property type="project" value="InterPro"/>
</dbReference>
<sequence>MKDIVEKPNFKTHARDLIAIAVPIAISLLAQKVVNVTDAVMLGGLGPEELGAGVLATTVFFTIMTLMHGVMSGLTVLLSHARGSGKYAEIPKLYGSALLLAVLLSIPLFIAMSNLETILLFAGTERELARNAGYSAAVLRWGAPGALLGLSLMRAFMPAVGGARVLLVVSVLVMLINAALNHAFIYGFWLLPAMGYVGSAAATSTTITLSAICLLWVAHRSSRYRTFTKELRADFKIIRQILNIGCPVSITLGVEAAVFLVAGLSLSSFDPAALPAHQIAFSIVDTIFAVPLALANAANVRLSFWSGAKRPAEVKKSGTLALSMGAAFMLIASAILWLMPQKLVGFYIDNSQSTNYETVKIAMTLLGIASLFMLGDGIQSIASGCLRALKDTKIPMVLSTIGYWGIAFPFGQWPAHSQHMGAKGIWIGLATGISASAMLLTIRFYILSRRFFSKLSYI</sequence>
<keyword evidence="5 10" id="KW-0812">Transmembrane</keyword>
<feature type="transmembrane region" description="Helical" evidence="10">
    <location>
        <begin position="425"/>
        <end position="446"/>
    </location>
</feature>
<evidence type="ECO:0000256" key="7">
    <source>
        <dbReference type="ARBA" id="ARBA00023065"/>
    </source>
</evidence>
<keyword evidence="4" id="KW-1003">Cell membrane</keyword>
<accession>A0AAP2CYG2</accession>
<dbReference type="PANTHER" id="PTHR43298:SF2">
    <property type="entry name" value="FMN_FAD EXPORTER YEEO-RELATED"/>
    <property type="match status" value="1"/>
</dbReference>
<dbReference type="GeneID" id="49320688"/>
<dbReference type="InterPro" id="IPR048279">
    <property type="entry name" value="MdtK-like"/>
</dbReference>
<keyword evidence="7" id="KW-0406">Ion transport</keyword>
<evidence type="ECO:0000256" key="4">
    <source>
        <dbReference type="ARBA" id="ARBA00022475"/>
    </source>
</evidence>
<dbReference type="GO" id="GO:0006811">
    <property type="term" value="P:monoatomic ion transport"/>
    <property type="evidence" value="ECO:0007669"/>
    <property type="project" value="UniProtKB-KW"/>
</dbReference>
<evidence type="ECO:0000256" key="9">
    <source>
        <dbReference type="ARBA" id="ARBA00031636"/>
    </source>
</evidence>
<feature type="transmembrane region" description="Helical" evidence="10">
    <location>
        <begin position="240"/>
        <end position="266"/>
    </location>
</feature>
<keyword evidence="3" id="KW-0050">Antiport</keyword>
<evidence type="ECO:0000313" key="12">
    <source>
        <dbReference type="Proteomes" id="UP000245055"/>
    </source>
</evidence>
<dbReference type="InterPro" id="IPR002528">
    <property type="entry name" value="MATE_fam"/>
</dbReference>
<dbReference type="Pfam" id="PF01554">
    <property type="entry name" value="MatE"/>
    <property type="match status" value="2"/>
</dbReference>
<feature type="transmembrane region" description="Helical" evidence="10">
    <location>
        <begin position="278"/>
        <end position="298"/>
    </location>
</feature>
<protein>
    <recommendedName>
        <fullName evidence="9">Multidrug-efflux transporter</fullName>
    </recommendedName>
</protein>
<evidence type="ECO:0000256" key="6">
    <source>
        <dbReference type="ARBA" id="ARBA00022989"/>
    </source>
</evidence>
<organism evidence="11 12">
    <name type="scientific">Dickeya dianthicola</name>
    <dbReference type="NCBI Taxonomy" id="204039"/>
    <lineage>
        <taxon>Bacteria</taxon>
        <taxon>Pseudomonadati</taxon>
        <taxon>Pseudomonadota</taxon>
        <taxon>Gammaproteobacteria</taxon>
        <taxon>Enterobacterales</taxon>
        <taxon>Pectobacteriaceae</taxon>
        <taxon>Dickeya</taxon>
    </lineage>
</organism>
<evidence type="ECO:0000256" key="3">
    <source>
        <dbReference type="ARBA" id="ARBA00022449"/>
    </source>
</evidence>
<evidence type="ECO:0000256" key="5">
    <source>
        <dbReference type="ARBA" id="ARBA00022692"/>
    </source>
</evidence>
<comment type="caution">
    <text evidence="11">The sequence shown here is derived from an EMBL/GenBank/DDBJ whole genome shotgun (WGS) entry which is preliminary data.</text>
</comment>
<proteinExistence type="predicted"/>
<evidence type="ECO:0000256" key="8">
    <source>
        <dbReference type="ARBA" id="ARBA00023136"/>
    </source>
</evidence>